<dbReference type="EMBL" id="CCAG010012610">
    <property type="status" value="NOT_ANNOTATED_CDS"/>
    <property type="molecule type" value="Genomic_DNA"/>
</dbReference>
<dbReference type="Proteomes" id="UP000092444">
    <property type="component" value="Unassembled WGS sequence"/>
</dbReference>
<dbReference type="VEuPathDB" id="VectorBase:GMOY011840"/>
<organism evidence="2 3">
    <name type="scientific">Glossina morsitans morsitans</name>
    <name type="common">Savannah tsetse fly</name>
    <dbReference type="NCBI Taxonomy" id="37546"/>
    <lineage>
        <taxon>Eukaryota</taxon>
        <taxon>Metazoa</taxon>
        <taxon>Ecdysozoa</taxon>
        <taxon>Arthropoda</taxon>
        <taxon>Hexapoda</taxon>
        <taxon>Insecta</taxon>
        <taxon>Pterygota</taxon>
        <taxon>Neoptera</taxon>
        <taxon>Endopterygota</taxon>
        <taxon>Diptera</taxon>
        <taxon>Brachycera</taxon>
        <taxon>Muscomorpha</taxon>
        <taxon>Hippoboscoidea</taxon>
        <taxon>Glossinidae</taxon>
        <taxon>Glossina</taxon>
    </lineage>
</organism>
<protein>
    <recommendedName>
        <fullName evidence="4">Salivary secreted peptide</fullName>
    </recommendedName>
</protein>
<evidence type="ECO:0008006" key="4">
    <source>
        <dbReference type="Google" id="ProtNLM"/>
    </source>
</evidence>
<keyword evidence="3" id="KW-1185">Reference proteome</keyword>
<sequence length="55" mass="6176">MTNLIKSIILFLSFCLILSSSSKRHIGQSPGSFLFSKYLIYFKRANCVTNILCAS</sequence>
<dbReference type="EnsemblMetazoa" id="GMOY011840-RA">
    <property type="protein sequence ID" value="GMOY011840-PA"/>
    <property type="gene ID" value="GMOY011840"/>
</dbReference>
<name>A0A1B0GEW8_GLOMM</name>
<accession>A0A1B0GEW8</accession>
<feature type="chain" id="PRO_5008408295" description="Salivary secreted peptide" evidence="1">
    <location>
        <begin position="23"/>
        <end position="55"/>
    </location>
</feature>
<evidence type="ECO:0000313" key="3">
    <source>
        <dbReference type="Proteomes" id="UP000092444"/>
    </source>
</evidence>
<evidence type="ECO:0000256" key="1">
    <source>
        <dbReference type="SAM" id="SignalP"/>
    </source>
</evidence>
<dbReference type="AlphaFoldDB" id="A0A1B0GEW8"/>
<reference evidence="2" key="1">
    <citation type="submission" date="2020-05" db="UniProtKB">
        <authorList>
            <consortium name="EnsemblMetazoa"/>
        </authorList>
    </citation>
    <scope>IDENTIFICATION</scope>
    <source>
        <strain evidence="2">Yale</strain>
    </source>
</reference>
<keyword evidence="1" id="KW-0732">Signal</keyword>
<evidence type="ECO:0000313" key="2">
    <source>
        <dbReference type="EnsemblMetazoa" id="GMOY011840-PA"/>
    </source>
</evidence>
<proteinExistence type="predicted"/>
<feature type="signal peptide" evidence="1">
    <location>
        <begin position="1"/>
        <end position="22"/>
    </location>
</feature>